<keyword evidence="2 3" id="KW-0040">ANK repeat</keyword>
<dbReference type="Proteomes" id="UP000483672">
    <property type="component" value="Unassembled WGS sequence"/>
</dbReference>
<feature type="transmembrane region" description="Helical" evidence="4">
    <location>
        <begin position="256"/>
        <end position="278"/>
    </location>
</feature>
<keyword evidence="4" id="KW-0812">Transmembrane</keyword>
<dbReference type="PANTHER" id="PTHR24198">
    <property type="entry name" value="ANKYRIN REPEAT AND PROTEIN KINASE DOMAIN-CONTAINING PROTEIN"/>
    <property type="match status" value="1"/>
</dbReference>
<dbReference type="Pfam" id="PF00023">
    <property type="entry name" value="Ank"/>
    <property type="match status" value="1"/>
</dbReference>
<comment type="caution">
    <text evidence="6">The sequence shown here is derived from an EMBL/GenBank/DDBJ whole genome shotgun (WGS) entry which is preliminary data.</text>
</comment>
<evidence type="ECO:0000256" key="5">
    <source>
        <dbReference type="SAM" id="SignalP"/>
    </source>
</evidence>
<feature type="chain" id="PRO_5041132386" evidence="5">
    <location>
        <begin position="20"/>
        <end position="1195"/>
    </location>
</feature>
<evidence type="ECO:0000256" key="1">
    <source>
        <dbReference type="ARBA" id="ARBA00022737"/>
    </source>
</evidence>
<evidence type="ECO:0000313" key="7">
    <source>
        <dbReference type="Proteomes" id="UP000483672"/>
    </source>
</evidence>
<reference evidence="6 7" key="1">
    <citation type="submission" date="2019-06" db="EMBL/GenBank/DDBJ databases">
        <authorList>
            <person name="Palmer J.M."/>
        </authorList>
    </citation>
    <scope>NUCLEOTIDE SEQUENCE [LARGE SCALE GENOMIC DNA]</scope>
    <source>
        <strain evidence="6 7">TWF191</strain>
    </source>
</reference>
<keyword evidence="4" id="KW-1133">Transmembrane helix</keyword>
<dbReference type="SUPFAM" id="SSF48403">
    <property type="entry name" value="Ankyrin repeat"/>
    <property type="match status" value="1"/>
</dbReference>
<evidence type="ECO:0000256" key="2">
    <source>
        <dbReference type="ARBA" id="ARBA00023043"/>
    </source>
</evidence>
<evidence type="ECO:0000256" key="3">
    <source>
        <dbReference type="PROSITE-ProRule" id="PRU00023"/>
    </source>
</evidence>
<proteinExistence type="predicted"/>
<keyword evidence="5" id="KW-0732">Signal</keyword>
<evidence type="ECO:0000256" key="4">
    <source>
        <dbReference type="SAM" id="Phobius"/>
    </source>
</evidence>
<feature type="transmembrane region" description="Helical" evidence="4">
    <location>
        <begin position="212"/>
        <end position="236"/>
    </location>
</feature>
<dbReference type="Gene3D" id="1.25.40.20">
    <property type="entry name" value="Ankyrin repeat-containing domain"/>
    <property type="match status" value="3"/>
</dbReference>
<dbReference type="PROSITE" id="PS50297">
    <property type="entry name" value="ANK_REP_REGION"/>
    <property type="match status" value="1"/>
</dbReference>
<name>A0A6G1LY57_ORBOL</name>
<feature type="transmembrane region" description="Helical" evidence="4">
    <location>
        <begin position="60"/>
        <end position="81"/>
    </location>
</feature>
<feature type="repeat" description="ANK" evidence="3">
    <location>
        <begin position="1096"/>
        <end position="1128"/>
    </location>
</feature>
<dbReference type="Pfam" id="PF12796">
    <property type="entry name" value="Ank_2"/>
    <property type="match status" value="2"/>
</dbReference>
<gene>
    <name evidence="6" type="ORF">TWF191_008575</name>
</gene>
<dbReference type="EMBL" id="WIPF01000059">
    <property type="protein sequence ID" value="KAF3217407.1"/>
    <property type="molecule type" value="Genomic_DNA"/>
</dbReference>
<dbReference type="InterPro" id="IPR002110">
    <property type="entry name" value="Ankyrin_rpt"/>
</dbReference>
<dbReference type="AlphaFoldDB" id="A0A6G1LY57"/>
<evidence type="ECO:0000313" key="6">
    <source>
        <dbReference type="EMBL" id="KAF3217407.1"/>
    </source>
</evidence>
<dbReference type="InterPro" id="IPR036770">
    <property type="entry name" value="Ankyrin_rpt-contain_sf"/>
</dbReference>
<keyword evidence="1" id="KW-0677">Repeat</keyword>
<protein>
    <submittedName>
        <fullName evidence="6">Uncharacterized protein</fullName>
    </submittedName>
</protein>
<feature type="transmembrane region" description="Helical" evidence="4">
    <location>
        <begin position="337"/>
        <end position="355"/>
    </location>
</feature>
<keyword evidence="4" id="KW-0472">Membrane</keyword>
<sequence length="1195" mass="131542">MQRRVIFTLFVINFHIVQGQLEWNDFTNNFATDLAPLITLFGEQVTKQFLSESLTIWDNIIFAMAPLGLLTAIVSVIRVCGSASLRAFIGRAQEGPGVAEIELLSCTSETTAEIYNEGGIARVFGEPQILEVVVVKPKANSNSFEYDGGNDGPRITMLWDAIFQGVEKAAYHQTSSSGVPLNTDEIERVSRYHRPNLSLNAGIVRLPKSVTYLAAAIGIALQSGVLVFAALTVYVYPDSFVTAGFGGEDRPAETYTFVLTLVGTVFVTFGLFLCAFLIERSSTEVRFRRNNTVEGKIYWIQPGGQKIGDQVFGSYIGSFNGPEYIVSTKSPHRNEKLLWIAVTCSMLGFVAQFVGLRGMHASVTLAQIGTTLVMAIIRAMLRTKRLDKSGDVISSLAVPGLDLDSPNQHPLIKDPKLLHGHELDLFTMQVHGITGVFVSADPESHFQRAMQIETGEKRNMGKLLLDARSRLAEYTGLPGVSRGRKKTLDPLETFFWDDLKVRDTAHKLHSAIEATFDIISKTRPLITGSLPREEDDWSFNLTTTDEQGGVNTWKVNFQHGKGASTAYKVPRGPQQLESVLGLWALTLTGFDAEQYHAFSFSLRSSRTRDSLRAVYATDVDGQEEGKFTQALLSRWVKGRFNLQHEEMTRKNRGYLSKWSGRQGAEHHVFGMPVSPPDGHTLRVSFVHTDNSVLQMCSQDIFMLFLRSLLRSARGIGGKTTIRKGANEDDLGFENSTVEEIVESFEKAQLGSREDAYLCIFTVLMDLRLIPGPSDIVSAVLDDLSVQDIHRRLSEVEDLLLSAIKYPDIVGSQEEATLTALGELYSTSAKELNSDISRFGFEGLIKTLELYGSSQVIHQYAWIGLQIDIQTGTSIYKGRIMKTGLDMKALHELMSSPQNIIKMTKTNSYRLLRYLEQTTLDVNVQDNLGMTALSWAARTGNYRVAKWLLNNNAMTEIQDADMRTPLSYAAESGLHKVVKALVEPKTFNINAPSAKGQKTALMFAAENGHSLSVRHLLQNVQVDVHAVDKDGNNALLLAAAGGHVGVIGQLKLDYATANKQLRTALHLASVGGFERAVDKLLIGIVGSGGNVDAADDDGHTSLHLAAKGGHDKVVRLLLIQGAGCNTKNHDGQTALFLSLQSGPGYERVVRLLLSNNCDLSLRAGGGKTIIEEAEEKGLLRLRDMVLDEQKKRRLAV</sequence>
<feature type="signal peptide" evidence="5">
    <location>
        <begin position="1"/>
        <end position="19"/>
    </location>
</feature>
<accession>A0A6G1LY57</accession>
<dbReference type="PROSITE" id="PS50088">
    <property type="entry name" value="ANK_REPEAT"/>
    <property type="match status" value="2"/>
</dbReference>
<organism evidence="6 7">
    <name type="scientific">Orbilia oligospora</name>
    <name type="common">Nematode-trapping fungus</name>
    <name type="synonym">Arthrobotrys oligospora</name>
    <dbReference type="NCBI Taxonomy" id="2813651"/>
    <lineage>
        <taxon>Eukaryota</taxon>
        <taxon>Fungi</taxon>
        <taxon>Dikarya</taxon>
        <taxon>Ascomycota</taxon>
        <taxon>Pezizomycotina</taxon>
        <taxon>Orbiliomycetes</taxon>
        <taxon>Orbiliales</taxon>
        <taxon>Orbiliaceae</taxon>
        <taxon>Orbilia</taxon>
    </lineage>
</organism>
<feature type="repeat" description="ANK" evidence="3">
    <location>
        <begin position="927"/>
        <end position="959"/>
    </location>
</feature>
<dbReference type="PANTHER" id="PTHR24198:SF165">
    <property type="entry name" value="ANKYRIN REPEAT-CONTAINING PROTEIN-RELATED"/>
    <property type="match status" value="1"/>
</dbReference>
<dbReference type="SMART" id="SM00248">
    <property type="entry name" value="ANK"/>
    <property type="match status" value="7"/>
</dbReference>